<evidence type="ECO:0000313" key="6">
    <source>
        <dbReference type="EMBL" id="MFD6792848.1"/>
    </source>
</evidence>
<evidence type="ECO:0000256" key="2">
    <source>
        <dbReference type="ARBA" id="ARBA00023125"/>
    </source>
</evidence>
<keyword evidence="3" id="KW-0804">Transcription</keyword>
<dbReference type="Gene3D" id="3.30.450.40">
    <property type="match status" value="1"/>
</dbReference>
<gene>
    <name evidence="6" type="ORF">ACFWGY_05885</name>
</gene>
<dbReference type="CDD" id="cd00090">
    <property type="entry name" value="HTH_ARSR"/>
    <property type="match status" value="1"/>
</dbReference>
<dbReference type="InterPro" id="IPR029016">
    <property type="entry name" value="GAF-like_dom_sf"/>
</dbReference>
<dbReference type="EMBL" id="JBHXCV010000003">
    <property type="protein sequence ID" value="MFD6792848.1"/>
    <property type="molecule type" value="Genomic_DNA"/>
</dbReference>
<dbReference type="SUPFAM" id="SSF55781">
    <property type="entry name" value="GAF domain-like"/>
    <property type="match status" value="1"/>
</dbReference>
<reference evidence="6 7" key="1">
    <citation type="submission" date="2024-09" db="EMBL/GenBank/DDBJ databases">
        <title>The Natural Products Discovery Center: Release of the First 8490 Sequenced Strains for Exploring Actinobacteria Biosynthetic Diversity.</title>
        <authorList>
            <person name="Kalkreuter E."/>
            <person name="Kautsar S.A."/>
            <person name="Yang D."/>
            <person name="Bader C.D."/>
            <person name="Teijaro C.N."/>
            <person name="Fluegel L."/>
            <person name="Davis C.M."/>
            <person name="Simpson J.R."/>
            <person name="Lauterbach L."/>
            <person name="Steele A.D."/>
            <person name="Gui C."/>
            <person name="Meng S."/>
            <person name="Li G."/>
            <person name="Viehrig K."/>
            <person name="Ye F."/>
            <person name="Su P."/>
            <person name="Kiefer A.F."/>
            <person name="Nichols A."/>
            <person name="Cepeda A.J."/>
            <person name="Yan W."/>
            <person name="Fan B."/>
            <person name="Jiang Y."/>
            <person name="Adhikari A."/>
            <person name="Zheng C.-J."/>
            <person name="Schuster L."/>
            <person name="Cowan T.M."/>
            <person name="Smanski M.J."/>
            <person name="Chevrette M.G."/>
            <person name="De Carvalho L.P.S."/>
            <person name="Shen B."/>
        </authorList>
    </citation>
    <scope>NUCLEOTIDE SEQUENCE [LARGE SCALE GENOMIC DNA]</scope>
    <source>
        <strain evidence="6 7">NPDC060353</strain>
    </source>
</reference>
<dbReference type="PANTHER" id="PTHR30136">
    <property type="entry name" value="HELIX-TURN-HELIX TRANSCRIPTIONAL REGULATOR, ICLR FAMILY"/>
    <property type="match status" value="1"/>
</dbReference>
<dbReference type="Pfam" id="PF09339">
    <property type="entry name" value="HTH_IclR"/>
    <property type="match status" value="1"/>
</dbReference>
<keyword evidence="7" id="KW-1185">Reference proteome</keyword>
<name>A0ABW6G114_9PSEU</name>
<accession>A0ABW6G114</accession>
<sequence length="259" mass="27799">MTDSELPKGSLDRGLTILTYLSTAGESPVSELATVVGMSRSAAYRIVDRLREADYVVDSDAGRVKLGPAAARLAMAAVQTTDVVHVAPELLRLLAQQTRETVGLGVLSGDEMVFVYRERGPQSVTVNAELGARRPLHCTAIGKAYLSAMTAAERRALVRAPKLTRYTERTITSRTELDRELETSRNRGWTVERGEFDDASTCCGAPILDHTGAPVAAISVAGLRDRMENVLDRVGPTVASTADAISRRLGYNPDASPSA</sequence>
<dbReference type="InterPro" id="IPR036390">
    <property type="entry name" value="WH_DNA-bd_sf"/>
</dbReference>
<dbReference type="RefSeq" id="WP_258937622.1">
    <property type="nucleotide sequence ID" value="NZ_JANBBF010000012.1"/>
</dbReference>
<feature type="domain" description="IclR-ED" evidence="5">
    <location>
        <begin position="69"/>
        <end position="251"/>
    </location>
</feature>
<evidence type="ECO:0000259" key="5">
    <source>
        <dbReference type="PROSITE" id="PS51078"/>
    </source>
</evidence>
<dbReference type="Pfam" id="PF01614">
    <property type="entry name" value="IclR_C"/>
    <property type="match status" value="1"/>
</dbReference>
<dbReference type="SUPFAM" id="SSF46785">
    <property type="entry name" value="Winged helix' DNA-binding domain"/>
    <property type="match status" value="1"/>
</dbReference>
<dbReference type="PROSITE" id="PS51077">
    <property type="entry name" value="HTH_ICLR"/>
    <property type="match status" value="1"/>
</dbReference>
<dbReference type="PROSITE" id="PS51078">
    <property type="entry name" value="ICLR_ED"/>
    <property type="match status" value="1"/>
</dbReference>
<comment type="caution">
    <text evidence="6">The sequence shown here is derived from an EMBL/GenBank/DDBJ whole genome shotgun (WGS) entry which is preliminary data.</text>
</comment>
<dbReference type="InterPro" id="IPR011991">
    <property type="entry name" value="ArsR-like_HTH"/>
</dbReference>
<dbReference type="Gene3D" id="1.10.10.10">
    <property type="entry name" value="Winged helix-like DNA-binding domain superfamily/Winged helix DNA-binding domain"/>
    <property type="match status" value="1"/>
</dbReference>
<dbReference type="InterPro" id="IPR014757">
    <property type="entry name" value="Tscrpt_reg_IclR_C"/>
</dbReference>
<proteinExistence type="predicted"/>
<dbReference type="InterPro" id="IPR050707">
    <property type="entry name" value="HTH_MetabolicPath_Reg"/>
</dbReference>
<evidence type="ECO:0000259" key="4">
    <source>
        <dbReference type="PROSITE" id="PS51077"/>
    </source>
</evidence>
<dbReference type="PANTHER" id="PTHR30136:SF24">
    <property type="entry name" value="HTH-TYPE TRANSCRIPTIONAL REPRESSOR ALLR"/>
    <property type="match status" value="1"/>
</dbReference>
<feature type="domain" description="HTH iclR-type" evidence="4">
    <location>
        <begin position="8"/>
        <end position="68"/>
    </location>
</feature>
<dbReference type="InterPro" id="IPR036388">
    <property type="entry name" value="WH-like_DNA-bd_sf"/>
</dbReference>
<dbReference type="SMART" id="SM00346">
    <property type="entry name" value="HTH_ICLR"/>
    <property type="match status" value="1"/>
</dbReference>
<keyword evidence="2" id="KW-0238">DNA-binding</keyword>
<evidence type="ECO:0000256" key="1">
    <source>
        <dbReference type="ARBA" id="ARBA00023015"/>
    </source>
</evidence>
<protein>
    <submittedName>
        <fullName evidence="6">IclR family transcriptional regulator</fullName>
    </submittedName>
</protein>
<dbReference type="InterPro" id="IPR005471">
    <property type="entry name" value="Tscrpt_reg_IclR_N"/>
</dbReference>
<evidence type="ECO:0000256" key="3">
    <source>
        <dbReference type="ARBA" id="ARBA00023163"/>
    </source>
</evidence>
<dbReference type="Proteomes" id="UP001598673">
    <property type="component" value="Unassembled WGS sequence"/>
</dbReference>
<organism evidence="6 7">
    <name type="scientific">Prauserella salsuginis</name>
    <dbReference type="NCBI Taxonomy" id="387889"/>
    <lineage>
        <taxon>Bacteria</taxon>
        <taxon>Bacillati</taxon>
        <taxon>Actinomycetota</taxon>
        <taxon>Actinomycetes</taxon>
        <taxon>Pseudonocardiales</taxon>
        <taxon>Pseudonocardiaceae</taxon>
        <taxon>Prauserella</taxon>
        <taxon>Prauserella salsuginis group</taxon>
    </lineage>
</organism>
<keyword evidence="1" id="KW-0805">Transcription regulation</keyword>
<evidence type="ECO:0000313" key="7">
    <source>
        <dbReference type="Proteomes" id="UP001598673"/>
    </source>
</evidence>